<name>A0A7M1RYK1_9CAUD</name>
<keyword evidence="2" id="KW-1185">Reference proteome</keyword>
<evidence type="ECO:0000313" key="2">
    <source>
        <dbReference type="Proteomes" id="UP000593882"/>
    </source>
</evidence>
<organism evidence="1 2">
    <name type="scientific">uncultured phage cr85_1</name>
    <dbReference type="NCBI Taxonomy" id="2772074"/>
    <lineage>
        <taxon>Viruses</taxon>
        <taxon>Duplodnaviria</taxon>
        <taxon>Heunggongvirae</taxon>
        <taxon>Uroviricota</taxon>
        <taxon>Caudoviricetes</taxon>
        <taxon>Crassvirales</taxon>
        <taxon>Steigviridae</taxon>
        <taxon>Asinivirinae</taxon>
        <taxon>Kahnovirus</taxon>
        <taxon>Kahnovirus oralis</taxon>
    </lineage>
</organism>
<dbReference type="InterPro" id="IPR034154">
    <property type="entry name" value="TOPRIM_DnaG/twinkle"/>
</dbReference>
<dbReference type="SUPFAM" id="SSF56731">
    <property type="entry name" value="DNA primase core"/>
    <property type="match status" value="1"/>
</dbReference>
<accession>A0A7M1RYK1</accession>
<dbReference type="CDD" id="cd01029">
    <property type="entry name" value="TOPRIM_primases"/>
    <property type="match status" value="1"/>
</dbReference>
<reference evidence="1 2" key="1">
    <citation type="submission" date="2020-07" db="EMBL/GenBank/DDBJ databases">
        <title>Taxonomic proposal: Crassvirales, a new order of highly abundant and diverse bacterial viruses.</title>
        <authorList>
            <person name="Shkoporov A.N."/>
            <person name="Stockdale S.R."/>
            <person name="Guerin E."/>
            <person name="Ross R.P."/>
            <person name="Hill C."/>
        </authorList>
    </citation>
    <scope>NUCLEOTIDE SEQUENCE [LARGE SCALE GENOMIC DNA]</scope>
</reference>
<dbReference type="GeneID" id="65130099"/>
<protein>
    <submittedName>
        <fullName evidence="1">DNA primase</fullName>
    </submittedName>
</protein>
<dbReference type="KEGG" id="vg:65130099"/>
<dbReference type="Pfam" id="PF13155">
    <property type="entry name" value="Toprim_2"/>
    <property type="match status" value="1"/>
</dbReference>
<evidence type="ECO:0000313" key="1">
    <source>
        <dbReference type="EMBL" id="QOR59513.1"/>
    </source>
</evidence>
<dbReference type="EMBL" id="MT774390">
    <property type="protein sequence ID" value="QOR59513.1"/>
    <property type="molecule type" value="Genomic_DNA"/>
</dbReference>
<sequence>MAFSKGKDSVSLKEILDRVTEADILSYYLGVTEVPTIINSPLRRDRRPSFGLYSPNGERIYYTDLSTGDRGGIFDLLGHMWSCSYSEVLSRIRKDMERFSLGNCNIQTYTPCVVNDMNSHNSNSDLQCKIREWRKHDIEYWESYGISVEWLKYAEVYPISHKIVLKDGHRYVFVADKYAYAYVEHKEGKVTLKIYQPFNKGRYKWSNKHDSSVVSLWTKVPEYGEQICICSSLKDALCLWSNTGIPSLAIQGEGYRMSGTAISELNRRFKKVFICLDNDKPGLEDAERLSRETGFTNVVLPFFDEGKDISDLFKAKGKEEFLKIIIPLFTSSRGEEYRDDLPFEIE</sequence>
<dbReference type="RefSeq" id="YP_010111671.1">
    <property type="nucleotide sequence ID" value="NC_055883.1"/>
</dbReference>
<dbReference type="Proteomes" id="UP000593882">
    <property type="component" value="Segment"/>
</dbReference>
<dbReference type="Gene3D" id="3.40.1360.10">
    <property type="match status" value="1"/>
</dbReference>
<proteinExistence type="predicted"/>